<dbReference type="STRING" id="1324314.BVG16_16410"/>
<dbReference type="Proteomes" id="UP000190188">
    <property type="component" value="Unassembled WGS sequence"/>
</dbReference>
<accession>A0A1T2XBH9</accession>
<dbReference type="OrthoDB" id="1908546at2"/>
<reference evidence="1 2" key="1">
    <citation type="submission" date="2017-01" db="EMBL/GenBank/DDBJ databases">
        <title>Genome analysis of Paenibacillus selenitrireducens ES3-24.</title>
        <authorList>
            <person name="Xu D."/>
            <person name="Yao R."/>
            <person name="Zheng S."/>
        </authorList>
    </citation>
    <scope>NUCLEOTIDE SEQUENCE [LARGE SCALE GENOMIC DNA]</scope>
    <source>
        <strain evidence="1 2">ES3-24</strain>
    </source>
</reference>
<proteinExistence type="predicted"/>
<keyword evidence="2" id="KW-1185">Reference proteome</keyword>
<evidence type="ECO:0000313" key="1">
    <source>
        <dbReference type="EMBL" id="OPA76983.1"/>
    </source>
</evidence>
<protein>
    <submittedName>
        <fullName evidence="1">Protoporphyrinogen oxidase</fullName>
    </submittedName>
</protein>
<evidence type="ECO:0000313" key="2">
    <source>
        <dbReference type="Proteomes" id="UP000190188"/>
    </source>
</evidence>
<gene>
    <name evidence="1" type="ORF">BVG16_16410</name>
</gene>
<name>A0A1T2XBH9_9BACL</name>
<dbReference type="EMBL" id="MSZX01000006">
    <property type="protein sequence ID" value="OPA76983.1"/>
    <property type="molecule type" value="Genomic_DNA"/>
</dbReference>
<dbReference type="AlphaFoldDB" id="A0A1T2XBH9"/>
<sequence>MIAKIFGVTSKRVQQLAADGTIETIDTPKGRRYDLIPTVQMYITHLADKANGREKKEKDSDLETLKLEAETKNKIAKSRMVELELAELEGSMHRAEDVESVLTDHIMLVRSMLMAMPGKLAVDLSKSKTATEASERIKREVYQIMGYLAEYKYDPDEFKKRVRERQGWSERHGERENE</sequence>
<organism evidence="1 2">
    <name type="scientific">Paenibacillus selenitireducens</name>
    <dbReference type="NCBI Taxonomy" id="1324314"/>
    <lineage>
        <taxon>Bacteria</taxon>
        <taxon>Bacillati</taxon>
        <taxon>Bacillota</taxon>
        <taxon>Bacilli</taxon>
        <taxon>Bacillales</taxon>
        <taxon>Paenibacillaceae</taxon>
        <taxon>Paenibacillus</taxon>
    </lineage>
</organism>
<comment type="caution">
    <text evidence="1">The sequence shown here is derived from an EMBL/GenBank/DDBJ whole genome shotgun (WGS) entry which is preliminary data.</text>
</comment>